<accession>A0A4Q0I3B8</accession>
<reference evidence="2" key="1">
    <citation type="submission" date="2018-11" db="EMBL/GenBank/DDBJ databases">
        <title>Genome sequencing of a novel mesophilic and cellulolytic organism within the genus Hungateiclostridium.</title>
        <authorList>
            <person name="Rettenmaier R."/>
            <person name="Liebl W."/>
            <person name="Zverlov V."/>
        </authorList>
    </citation>
    <scope>NUCLEOTIDE SEQUENCE [LARGE SCALE GENOMIC DNA]</scope>
    <source>
        <strain evidence="2">N2K1</strain>
    </source>
</reference>
<dbReference type="EMBL" id="RLII01000013">
    <property type="protein sequence ID" value="RXE58743.1"/>
    <property type="molecule type" value="Genomic_DNA"/>
</dbReference>
<dbReference type="Proteomes" id="UP000289166">
    <property type="component" value="Unassembled WGS sequence"/>
</dbReference>
<keyword evidence="2" id="KW-1185">Reference proteome</keyword>
<comment type="caution">
    <text evidence="1">The sequence shown here is derived from an EMBL/GenBank/DDBJ whole genome shotgun (WGS) entry which is preliminary data.</text>
</comment>
<protein>
    <submittedName>
        <fullName evidence="1">Uncharacterized protein</fullName>
    </submittedName>
</protein>
<sequence length="180" mass="20964">MSIQRIVIIDGLERVVQINRITQEKIMEILSNCSDVKELEDTVQCCGLILERITFKGQKTAINEIDDLNIDDFDGEQIKKALISLLKREIINDYKIIWALSKSFDPTLKMLYLEKLQQYYKTIESQYTNMFQTIIALDNIGEIIIPCDNVNPRYISLLDIQKNIESVRSYINNIDLIKNE</sequence>
<evidence type="ECO:0000313" key="2">
    <source>
        <dbReference type="Proteomes" id="UP000289166"/>
    </source>
</evidence>
<gene>
    <name evidence="1" type="ORF">EFD62_10580</name>
</gene>
<name>A0A4Q0I3B8_9FIRM</name>
<proteinExistence type="predicted"/>
<organism evidence="1 2">
    <name type="scientific">Acetivibrio mesophilus</name>
    <dbReference type="NCBI Taxonomy" id="2487273"/>
    <lineage>
        <taxon>Bacteria</taxon>
        <taxon>Bacillati</taxon>
        <taxon>Bacillota</taxon>
        <taxon>Clostridia</taxon>
        <taxon>Eubacteriales</taxon>
        <taxon>Oscillospiraceae</taxon>
        <taxon>Acetivibrio</taxon>
    </lineage>
</organism>
<evidence type="ECO:0000313" key="1">
    <source>
        <dbReference type="EMBL" id="RXE58743.1"/>
    </source>
</evidence>
<dbReference type="AlphaFoldDB" id="A0A4Q0I3B8"/>
<dbReference type="RefSeq" id="WP_069195461.1">
    <property type="nucleotide sequence ID" value="NZ_RLII01000013.1"/>
</dbReference>